<accession>A0A1N7L7F0</accession>
<feature type="region of interest" description="Disordered" evidence="1">
    <location>
        <begin position="113"/>
        <end position="178"/>
    </location>
</feature>
<sequence>MMPGPPPRPGWLLGLTPEDHDEARAALQAGQIVSLRAILEVAERDFQGQMLEAELEHHDDAWRYELKMLAPDGSILKLYYNAERPELMKAKGHGLLTWYKGDRNTLPPALEEARRRMESRHGDGDKDEGRRRGPGWFSSDGPPPLPQPSSPDAPGRDGKAPEGAPPPPPASTPPAAPERAWYDRWLGWIWE</sequence>
<feature type="compositionally biased region" description="Pro residues" evidence="1">
    <location>
        <begin position="141"/>
        <end position="151"/>
    </location>
</feature>
<feature type="compositionally biased region" description="Basic and acidic residues" evidence="1">
    <location>
        <begin position="113"/>
        <end position="131"/>
    </location>
</feature>
<evidence type="ECO:0000313" key="2">
    <source>
        <dbReference type="EMBL" id="SIS69769.1"/>
    </source>
</evidence>
<evidence type="ECO:0000256" key="1">
    <source>
        <dbReference type="SAM" id="MobiDB-lite"/>
    </source>
</evidence>
<gene>
    <name evidence="2" type="ORF">SAMN05421779_103157</name>
</gene>
<organism evidence="2 3">
    <name type="scientific">Insolitispirillum peregrinum</name>
    <dbReference type="NCBI Taxonomy" id="80876"/>
    <lineage>
        <taxon>Bacteria</taxon>
        <taxon>Pseudomonadati</taxon>
        <taxon>Pseudomonadota</taxon>
        <taxon>Alphaproteobacteria</taxon>
        <taxon>Rhodospirillales</taxon>
        <taxon>Novispirillaceae</taxon>
        <taxon>Insolitispirillum</taxon>
    </lineage>
</organism>
<dbReference type="STRING" id="80876.SAMN05421779_103157"/>
<dbReference type="EMBL" id="FTOA01000003">
    <property type="protein sequence ID" value="SIS69769.1"/>
    <property type="molecule type" value="Genomic_DNA"/>
</dbReference>
<proteinExistence type="predicted"/>
<name>A0A1N7L7F0_9PROT</name>
<feature type="compositionally biased region" description="Pro residues" evidence="1">
    <location>
        <begin position="163"/>
        <end position="176"/>
    </location>
</feature>
<reference evidence="2 3" key="1">
    <citation type="submission" date="2017-01" db="EMBL/GenBank/DDBJ databases">
        <authorList>
            <person name="Mah S.A."/>
            <person name="Swanson W.J."/>
            <person name="Moy G.W."/>
            <person name="Vacquier V.D."/>
        </authorList>
    </citation>
    <scope>NUCLEOTIDE SEQUENCE [LARGE SCALE GENOMIC DNA]</scope>
    <source>
        <strain evidence="2 3">DSM 11589</strain>
    </source>
</reference>
<protein>
    <submittedName>
        <fullName evidence="2">Uncharacterized protein</fullName>
    </submittedName>
</protein>
<keyword evidence="3" id="KW-1185">Reference proteome</keyword>
<dbReference type="AlphaFoldDB" id="A0A1N7L7F0"/>
<evidence type="ECO:0000313" key="3">
    <source>
        <dbReference type="Proteomes" id="UP000185678"/>
    </source>
</evidence>
<dbReference type="Proteomes" id="UP000185678">
    <property type="component" value="Unassembled WGS sequence"/>
</dbReference>